<evidence type="ECO:0000313" key="2">
    <source>
        <dbReference type="EMBL" id="TGD38192.1"/>
    </source>
</evidence>
<dbReference type="EMBL" id="RHFF01000011">
    <property type="protein sequence ID" value="TGD38192.1"/>
    <property type="molecule type" value="Genomic_DNA"/>
</dbReference>
<proteinExistence type="predicted"/>
<organism evidence="1 3">
    <name type="scientific">Brevibacterium aurantiacum</name>
    <dbReference type="NCBI Taxonomy" id="273384"/>
    <lineage>
        <taxon>Bacteria</taxon>
        <taxon>Bacillati</taxon>
        <taxon>Actinomycetota</taxon>
        <taxon>Actinomycetes</taxon>
        <taxon>Micrococcales</taxon>
        <taxon>Brevibacteriaceae</taxon>
        <taxon>Brevibacterium</taxon>
    </lineage>
</organism>
<evidence type="ECO:0000313" key="1">
    <source>
        <dbReference type="EMBL" id="SMY04983.1"/>
    </source>
</evidence>
<gene>
    <name evidence="1" type="ORF">BAURA86_03901</name>
    <name evidence="2" type="ORF">EB834_11875</name>
</gene>
<evidence type="ECO:0000313" key="4">
    <source>
        <dbReference type="Proteomes" id="UP000297736"/>
    </source>
</evidence>
<reference evidence="1 3" key="1">
    <citation type="submission" date="2017-03" db="EMBL/GenBank/DDBJ databases">
        <authorList>
            <person name="Afonso C.L."/>
            <person name="Miller P.J."/>
            <person name="Scott M.A."/>
            <person name="Spackman E."/>
            <person name="Goraichik I."/>
            <person name="Dimitrov K.M."/>
            <person name="Suarez D.L."/>
            <person name="Swayne D.E."/>
        </authorList>
    </citation>
    <scope>NUCLEOTIDE SEQUENCE [LARGE SCALE GENOMIC DNA]</scope>
    <source>
        <strain evidence="1">8</strain>
        <strain evidence="3">8(6)</strain>
    </source>
</reference>
<dbReference type="Proteomes" id="UP000297736">
    <property type="component" value="Unassembled WGS sequence"/>
</dbReference>
<evidence type="ECO:0000313" key="3">
    <source>
        <dbReference type="Proteomes" id="UP000234300"/>
    </source>
</evidence>
<sequence length="123" mass="14152">MTTTPEERLKDCLAQFLPEELRYIADHGPDTWTRKTAYDLFQQNQLKDANPLERLKISDAYVEWANEEIQRQAAEARGAAQAAGYIWDYWVESDMANTAGMQAEHARPFPDCTTPKSCPHIQY</sequence>
<dbReference type="EMBL" id="FXZI01000025">
    <property type="protein sequence ID" value="SMY04983.1"/>
    <property type="molecule type" value="Genomic_DNA"/>
</dbReference>
<dbReference type="RefSeq" id="WP_101557649.1">
    <property type="nucleotide sequence ID" value="NZ_FXZI01000025.1"/>
</dbReference>
<protein>
    <submittedName>
        <fullName evidence="1">Uncharacterized protein</fullName>
    </submittedName>
</protein>
<reference evidence="2 4" key="2">
    <citation type="submission" date="2018-10" db="EMBL/GenBank/DDBJ databases">
        <title>Brevibacterium genomes from Austrain hard cheese rinds.</title>
        <authorList>
            <person name="Anast J.M."/>
            <person name="Dzieciol M."/>
            <person name="Schultz D.L."/>
            <person name="Mann E."/>
            <person name="Wagner M."/>
            <person name="Schmitz-Esser S."/>
        </authorList>
    </citation>
    <scope>NUCLEOTIDE SEQUENCE [LARGE SCALE GENOMIC DNA]</scope>
    <source>
        <strain evidence="2 4">L261</strain>
    </source>
</reference>
<dbReference type="Proteomes" id="UP000234300">
    <property type="component" value="Unassembled WGS sequence"/>
</dbReference>
<accession>A0A2H1KYY5</accession>
<dbReference type="AlphaFoldDB" id="A0A2H1KYY5"/>
<name>A0A2H1KYY5_BREAU</name>